<dbReference type="GO" id="GO:0008168">
    <property type="term" value="F:methyltransferase activity"/>
    <property type="evidence" value="ECO:0007669"/>
    <property type="project" value="UniProtKB-KW"/>
</dbReference>
<evidence type="ECO:0000313" key="1">
    <source>
        <dbReference type="EMBL" id="KPU79661.1"/>
    </source>
</evidence>
<name>A0A0P8ZYC4_DROAN</name>
<dbReference type="InParanoid" id="A0A0P8ZYC4"/>
<dbReference type="OrthoDB" id="7825149at2759"/>
<protein>
    <submittedName>
        <fullName evidence="1">Uncharacterized protein</fullName>
    </submittedName>
</protein>
<dbReference type="Proteomes" id="UP000007801">
    <property type="component" value="Unassembled WGS sequence"/>
</dbReference>
<evidence type="ECO:0000313" key="2">
    <source>
        <dbReference type="Proteomes" id="UP000007801"/>
    </source>
</evidence>
<dbReference type="AlphaFoldDB" id="A0A0P8ZYC4"/>
<dbReference type="STRING" id="7217.A0A0P8ZYC4"/>
<gene>
    <name evidence="1" type="primary">Dana\GF17927</name>
    <name evidence="1" type="synonym">dana_GLEANR_19189</name>
    <name evidence="1" type="ORF">GF17927</name>
</gene>
<organism evidence="1 2">
    <name type="scientific">Drosophila ananassae</name>
    <name type="common">Fruit fly</name>
    <dbReference type="NCBI Taxonomy" id="7217"/>
    <lineage>
        <taxon>Eukaryota</taxon>
        <taxon>Metazoa</taxon>
        <taxon>Ecdysozoa</taxon>
        <taxon>Arthropoda</taxon>
        <taxon>Hexapoda</taxon>
        <taxon>Insecta</taxon>
        <taxon>Pterygota</taxon>
        <taxon>Neoptera</taxon>
        <taxon>Endopterygota</taxon>
        <taxon>Diptera</taxon>
        <taxon>Brachycera</taxon>
        <taxon>Muscomorpha</taxon>
        <taxon>Ephydroidea</taxon>
        <taxon>Drosophilidae</taxon>
        <taxon>Drosophila</taxon>
        <taxon>Sophophora</taxon>
    </lineage>
</organism>
<reference evidence="1 2" key="1">
    <citation type="journal article" date="2007" name="Nature">
        <title>Evolution of genes and genomes on the Drosophila phylogeny.</title>
        <authorList>
            <consortium name="Drosophila 12 Genomes Consortium"/>
            <person name="Clark A.G."/>
            <person name="Eisen M.B."/>
            <person name="Smith D.R."/>
            <person name="Bergman C.M."/>
            <person name="Oliver B."/>
            <person name="Markow T.A."/>
            <person name="Kaufman T.C."/>
            <person name="Kellis M."/>
            <person name="Gelbart W."/>
            <person name="Iyer V.N."/>
            <person name="Pollard D.A."/>
            <person name="Sackton T.B."/>
            <person name="Larracuente A.M."/>
            <person name="Singh N.D."/>
            <person name="Abad J.P."/>
            <person name="Abt D.N."/>
            <person name="Adryan B."/>
            <person name="Aguade M."/>
            <person name="Akashi H."/>
            <person name="Anderson W.W."/>
            <person name="Aquadro C.F."/>
            <person name="Ardell D.H."/>
            <person name="Arguello R."/>
            <person name="Artieri C.G."/>
            <person name="Barbash D.A."/>
            <person name="Barker D."/>
            <person name="Barsanti P."/>
            <person name="Batterham P."/>
            <person name="Batzoglou S."/>
            <person name="Begun D."/>
            <person name="Bhutkar A."/>
            <person name="Blanco E."/>
            <person name="Bosak S.A."/>
            <person name="Bradley R.K."/>
            <person name="Brand A.D."/>
            <person name="Brent M.R."/>
            <person name="Brooks A.N."/>
            <person name="Brown R.H."/>
            <person name="Butlin R.K."/>
            <person name="Caggese C."/>
            <person name="Calvi B.R."/>
            <person name="Bernardo de Carvalho A."/>
            <person name="Caspi A."/>
            <person name="Castrezana S."/>
            <person name="Celniker S.E."/>
            <person name="Chang J.L."/>
            <person name="Chapple C."/>
            <person name="Chatterji S."/>
            <person name="Chinwalla A."/>
            <person name="Civetta A."/>
            <person name="Clifton S.W."/>
            <person name="Comeron J.M."/>
            <person name="Costello J.C."/>
            <person name="Coyne J.A."/>
            <person name="Daub J."/>
            <person name="David R.G."/>
            <person name="Delcher A.L."/>
            <person name="Delehaunty K."/>
            <person name="Do C.B."/>
            <person name="Ebling H."/>
            <person name="Edwards K."/>
            <person name="Eickbush T."/>
            <person name="Evans J.D."/>
            <person name="Filipski A."/>
            <person name="Findeiss S."/>
            <person name="Freyhult E."/>
            <person name="Fulton L."/>
            <person name="Fulton R."/>
            <person name="Garcia A.C."/>
            <person name="Gardiner A."/>
            <person name="Garfield D.A."/>
            <person name="Garvin B.E."/>
            <person name="Gibson G."/>
            <person name="Gilbert D."/>
            <person name="Gnerre S."/>
            <person name="Godfrey J."/>
            <person name="Good R."/>
            <person name="Gotea V."/>
            <person name="Gravely B."/>
            <person name="Greenberg A.J."/>
            <person name="Griffiths-Jones S."/>
            <person name="Gross S."/>
            <person name="Guigo R."/>
            <person name="Gustafson E.A."/>
            <person name="Haerty W."/>
            <person name="Hahn M.W."/>
            <person name="Halligan D.L."/>
            <person name="Halpern A.L."/>
            <person name="Halter G.M."/>
            <person name="Han M.V."/>
            <person name="Heger A."/>
            <person name="Hillier L."/>
            <person name="Hinrichs A.S."/>
            <person name="Holmes I."/>
            <person name="Hoskins R.A."/>
            <person name="Hubisz M.J."/>
            <person name="Hultmark D."/>
            <person name="Huntley M.A."/>
            <person name="Jaffe D.B."/>
            <person name="Jagadeeshan S."/>
            <person name="Jeck W.R."/>
            <person name="Johnson J."/>
            <person name="Jones C.D."/>
            <person name="Jordan W.C."/>
            <person name="Karpen G.H."/>
            <person name="Kataoka E."/>
            <person name="Keightley P.D."/>
            <person name="Kheradpour P."/>
            <person name="Kirkness E.F."/>
            <person name="Koerich L.B."/>
            <person name="Kristiansen K."/>
            <person name="Kudrna D."/>
            <person name="Kulathinal R.J."/>
            <person name="Kumar S."/>
            <person name="Kwok R."/>
            <person name="Lander E."/>
            <person name="Langley C.H."/>
            <person name="Lapoint R."/>
            <person name="Lazzaro B.P."/>
            <person name="Lee S.J."/>
            <person name="Levesque L."/>
            <person name="Li R."/>
            <person name="Lin C.F."/>
            <person name="Lin M.F."/>
            <person name="Lindblad-Toh K."/>
            <person name="Llopart A."/>
            <person name="Long M."/>
            <person name="Low L."/>
            <person name="Lozovsky E."/>
            <person name="Lu J."/>
            <person name="Luo M."/>
            <person name="Machado C.A."/>
            <person name="Makalowski W."/>
            <person name="Marzo M."/>
            <person name="Matsuda M."/>
            <person name="Matzkin L."/>
            <person name="McAllister B."/>
            <person name="McBride C.S."/>
            <person name="McKernan B."/>
            <person name="McKernan K."/>
            <person name="Mendez-Lago M."/>
            <person name="Minx P."/>
            <person name="Mollenhauer M.U."/>
            <person name="Montooth K."/>
            <person name="Mount S.M."/>
            <person name="Mu X."/>
            <person name="Myers E."/>
            <person name="Negre B."/>
            <person name="Newfeld S."/>
            <person name="Nielsen R."/>
            <person name="Noor M.A."/>
            <person name="O'Grady P."/>
            <person name="Pachter L."/>
            <person name="Papaceit M."/>
            <person name="Parisi M.J."/>
            <person name="Parisi M."/>
            <person name="Parts L."/>
            <person name="Pedersen J.S."/>
            <person name="Pesole G."/>
            <person name="Phillippy A.M."/>
            <person name="Ponting C.P."/>
            <person name="Pop M."/>
            <person name="Porcelli D."/>
            <person name="Powell J.R."/>
            <person name="Prohaska S."/>
            <person name="Pruitt K."/>
            <person name="Puig M."/>
            <person name="Quesneville H."/>
            <person name="Ram K.R."/>
            <person name="Rand D."/>
            <person name="Rasmussen M.D."/>
            <person name="Reed L.K."/>
            <person name="Reenan R."/>
            <person name="Reily A."/>
            <person name="Remington K.A."/>
            <person name="Rieger T.T."/>
            <person name="Ritchie M.G."/>
            <person name="Robin C."/>
            <person name="Rogers Y.H."/>
            <person name="Rohde C."/>
            <person name="Rozas J."/>
            <person name="Rubenfield M.J."/>
            <person name="Ruiz A."/>
            <person name="Russo S."/>
            <person name="Salzberg S.L."/>
            <person name="Sanchez-Gracia A."/>
            <person name="Saranga D.J."/>
            <person name="Sato H."/>
            <person name="Schaeffer S.W."/>
            <person name="Schatz M.C."/>
            <person name="Schlenke T."/>
            <person name="Schwartz R."/>
            <person name="Segarra C."/>
            <person name="Singh R.S."/>
            <person name="Sirot L."/>
            <person name="Sirota M."/>
            <person name="Sisneros N.B."/>
            <person name="Smith C.D."/>
            <person name="Smith T.F."/>
            <person name="Spieth J."/>
            <person name="Stage D.E."/>
            <person name="Stark A."/>
            <person name="Stephan W."/>
            <person name="Strausberg R.L."/>
            <person name="Strempel S."/>
            <person name="Sturgill D."/>
            <person name="Sutton G."/>
            <person name="Sutton G.G."/>
            <person name="Tao W."/>
            <person name="Teichmann S."/>
            <person name="Tobari Y.N."/>
            <person name="Tomimura Y."/>
            <person name="Tsolas J.M."/>
            <person name="Valente V.L."/>
            <person name="Venter E."/>
            <person name="Venter J.C."/>
            <person name="Vicario S."/>
            <person name="Vieira F.G."/>
            <person name="Vilella A.J."/>
            <person name="Villasante A."/>
            <person name="Walenz B."/>
            <person name="Wang J."/>
            <person name="Wasserman M."/>
            <person name="Watts T."/>
            <person name="Wilson D."/>
            <person name="Wilson R.K."/>
            <person name="Wing R.A."/>
            <person name="Wolfner M.F."/>
            <person name="Wong A."/>
            <person name="Wong G.K."/>
            <person name="Wu C.I."/>
            <person name="Wu G."/>
            <person name="Yamamoto D."/>
            <person name="Yang H.P."/>
            <person name="Yang S.P."/>
            <person name="Yorke J.A."/>
            <person name="Yoshida K."/>
            <person name="Zdobnov E."/>
            <person name="Zhang P."/>
            <person name="Zhang Y."/>
            <person name="Zimin A.V."/>
            <person name="Baldwin J."/>
            <person name="Abdouelleil A."/>
            <person name="Abdulkadir J."/>
            <person name="Abebe A."/>
            <person name="Abera B."/>
            <person name="Abreu J."/>
            <person name="Acer S.C."/>
            <person name="Aftuck L."/>
            <person name="Alexander A."/>
            <person name="An P."/>
            <person name="Anderson E."/>
            <person name="Anderson S."/>
            <person name="Arachi H."/>
            <person name="Azer M."/>
            <person name="Bachantsang P."/>
            <person name="Barry A."/>
            <person name="Bayul T."/>
            <person name="Berlin A."/>
            <person name="Bessette D."/>
            <person name="Bloom T."/>
            <person name="Blye J."/>
            <person name="Boguslavskiy L."/>
            <person name="Bonnet C."/>
            <person name="Boukhgalter B."/>
            <person name="Bourzgui I."/>
            <person name="Brown A."/>
            <person name="Cahill P."/>
            <person name="Channer S."/>
            <person name="Cheshatsang Y."/>
            <person name="Chuda L."/>
            <person name="Citroen M."/>
            <person name="Collymore A."/>
            <person name="Cooke P."/>
            <person name="Costello M."/>
            <person name="D'Aco K."/>
            <person name="Daza R."/>
            <person name="De Haan G."/>
            <person name="DeGray S."/>
            <person name="DeMaso C."/>
            <person name="Dhargay N."/>
            <person name="Dooley K."/>
            <person name="Dooley E."/>
            <person name="Doricent M."/>
            <person name="Dorje P."/>
            <person name="Dorjee K."/>
            <person name="Dupes A."/>
            <person name="Elong R."/>
            <person name="Falk J."/>
            <person name="Farina A."/>
            <person name="Faro S."/>
            <person name="Ferguson D."/>
            <person name="Fisher S."/>
            <person name="Foley C.D."/>
            <person name="Franke A."/>
            <person name="Friedrich D."/>
            <person name="Gadbois L."/>
            <person name="Gearin G."/>
            <person name="Gearin C.R."/>
            <person name="Giannoukos G."/>
            <person name="Goode T."/>
            <person name="Graham J."/>
            <person name="Grandbois E."/>
            <person name="Grewal S."/>
            <person name="Gyaltsen K."/>
            <person name="Hafez N."/>
            <person name="Hagos B."/>
            <person name="Hall J."/>
            <person name="Henson C."/>
            <person name="Hollinger A."/>
            <person name="Honan T."/>
            <person name="Huard M.D."/>
            <person name="Hughes L."/>
            <person name="Hurhula B."/>
            <person name="Husby M.E."/>
            <person name="Kamat A."/>
            <person name="Kanga B."/>
            <person name="Kashin S."/>
            <person name="Khazanovich D."/>
            <person name="Kisner P."/>
            <person name="Lance K."/>
            <person name="Lara M."/>
            <person name="Lee W."/>
            <person name="Lennon N."/>
            <person name="Letendre F."/>
            <person name="LeVine R."/>
            <person name="Lipovsky A."/>
            <person name="Liu X."/>
            <person name="Liu J."/>
            <person name="Liu S."/>
            <person name="Lokyitsang T."/>
            <person name="Lokyitsang Y."/>
            <person name="Lubonja R."/>
            <person name="Lui A."/>
            <person name="MacDonald P."/>
            <person name="Magnisalis V."/>
            <person name="Maru K."/>
            <person name="Matthews C."/>
            <person name="McCusker W."/>
            <person name="McDonough S."/>
            <person name="Mehta T."/>
            <person name="Meldrim J."/>
            <person name="Meneus L."/>
            <person name="Mihai O."/>
            <person name="Mihalev A."/>
            <person name="Mihova T."/>
            <person name="Mittelman R."/>
            <person name="Mlenga V."/>
            <person name="Montmayeur A."/>
            <person name="Mulrain L."/>
            <person name="Navidi A."/>
            <person name="Naylor J."/>
            <person name="Negash T."/>
            <person name="Nguyen T."/>
            <person name="Nguyen N."/>
            <person name="Nicol R."/>
            <person name="Norbu C."/>
            <person name="Norbu N."/>
            <person name="Novod N."/>
            <person name="O'Neill B."/>
            <person name="Osman S."/>
            <person name="Markiewicz E."/>
            <person name="Oyono O.L."/>
            <person name="Patti C."/>
            <person name="Phunkhang P."/>
            <person name="Pierre F."/>
            <person name="Priest M."/>
            <person name="Raghuraman S."/>
            <person name="Rege F."/>
            <person name="Reyes R."/>
            <person name="Rise C."/>
            <person name="Rogov P."/>
            <person name="Ross K."/>
            <person name="Ryan E."/>
            <person name="Settipalli S."/>
            <person name="Shea T."/>
            <person name="Sherpa N."/>
            <person name="Shi L."/>
            <person name="Shih D."/>
            <person name="Sparrow T."/>
            <person name="Spaulding J."/>
            <person name="Stalker J."/>
            <person name="Stange-Thomann N."/>
            <person name="Stavropoulos S."/>
            <person name="Stone C."/>
            <person name="Strader C."/>
            <person name="Tesfaye S."/>
            <person name="Thomson T."/>
            <person name="Thoulutsang Y."/>
            <person name="Thoulutsang D."/>
            <person name="Topham K."/>
            <person name="Topping I."/>
            <person name="Tsamla T."/>
            <person name="Vassiliev H."/>
            <person name="Vo A."/>
            <person name="Wangchuk T."/>
            <person name="Wangdi T."/>
            <person name="Weiand M."/>
            <person name="Wilkinson J."/>
            <person name="Wilson A."/>
            <person name="Yadav S."/>
            <person name="Young G."/>
            <person name="Yu Q."/>
            <person name="Zembek L."/>
            <person name="Zhong D."/>
            <person name="Zimmer A."/>
            <person name="Zwirko Z."/>
            <person name="Jaffe D.B."/>
            <person name="Alvarez P."/>
            <person name="Brockman W."/>
            <person name="Butler J."/>
            <person name="Chin C."/>
            <person name="Gnerre S."/>
            <person name="Grabherr M."/>
            <person name="Kleber M."/>
            <person name="Mauceli E."/>
            <person name="MacCallum I."/>
        </authorList>
    </citation>
    <scope>NUCLEOTIDE SEQUENCE [LARGE SCALE GENOMIC DNA]</scope>
    <source>
        <strain evidence="2">Tucson 14024-0371.13</strain>
    </source>
</reference>
<dbReference type="EMBL" id="CH902617">
    <property type="protein sequence ID" value="KPU79661.1"/>
    <property type="molecule type" value="Genomic_DNA"/>
</dbReference>
<keyword evidence="1" id="KW-0808">Transferase</keyword>
<proteinExistence type="predicted"/>
<sequence length="142" mass="16356">MYHVFEDYTDLLEKWSDVAYELADPDNLGKEMDFYVDKYTFMLNEPEQSFIRGPDGRTLDRAPLIYGVTTHGELRFFDRIGESQEPNKATLLDFCRKLISGVRTYPDVKDIDLTSWNDIINSSDEDILNTPVTNSFSVIGLV</sequence>
<accession>A0A0P8ZYC4</accession>
<dbReference type="GO" id="GO:0032259">
    <property type="term" value="P:methylation"/>
    <property type="evidence" value="ECO:0007669"/>
    <property type="project" value="UniProtKB-KW"/>
</dbReference>
<keyword evidence="2" id="KW-1185">Reference proteome</keyword>
<keyword evidence="1" id="KW-0489">Methyltransferase</keyword>